<accession>A0A554LMM1</accession>
<gene>
    <name evidence="6" type="ORF">Athens101428_437</name>
</gene>
<dbReference type="InterPro" id="IPR001737">
    <property type="entry name" value="KsgA/Erm"/>
</dbReference>
<reference evidence="6 7" key="1">
    <citation type="submission" date="2017-07" db="EMBL/GenBank/DDBJ databases">
        <title>Mechanisms for carbon and nitrogen cycling indicate functional differentiation within the Candidate Phyla Radiation.</title>
        <authorList>
            <person name="Danczak R.E."/>
            <person name="Johnston M.D."/>
            <person name="Kenah C."/>
            <person name="Slattery M."/>
            <person name="Wrighton K.C."/>
            <person name="Wilkins M.J."/>
        </authorList>
    </citation>
    <scope>NUCLEOTIDE SEQUENCE [LARGE SCALE GENOMIC DNA]</scope>
    <source>
        <strain evidence="6">Athens1014_28</strain>
    </source>
</reference>
<sequence>MNRDQLIQYLKQNDLWAKRSMGQNFLVDAKVLGKIVATANLKSSDTVVEVG</sequence>
<keyword evidence="4 5" id="KW-0694">RNA-binding</keyword>
<keyword evidence="2 5" id="KW-0808">Transferase</keyword>
<evidence type="ECO:0000313" key="7">
    <source>
        <dbReference type="Proteomes" id="UP000316495"/>
    </source>
</evidence>
<protein>
    <recommendedName>
        <fullName evidence="8">16S rRNA (Adenine1518-N6/adenine1519-N6)-dimethyltransferase</fullName>
    </recommendedName>
</protein>
<dbReference type="GO" id="GO:0003723">
    <property type="term" value="F:RNA binding"/>
    <property type="evidence" value="ECO:0007669"/>
    <property type="project" value="UniProtKB-UniRule"/>
</dbReference>
<comment type="caution">
    <text evidence="5">Lacks conserved residue(s) required for the propagation of feature annotation.</text>
</comment>
<feature type="binding site" evidence="5">
    <location>
        <position position="24"/>
    </location>
    <ligand>
        <name>S-adenosyl-L-methionine</name>
        <dbReference type="ChEBI" id="CHEBI:59789"/>
    </ligand>
</feature>
<evidence type="ECO:0000313" key="6">
    <source>
        <dbReference type="EMBL" id="TSC94044.1"/>
    </source>
</evidence>
<comment type="similarity">
    <text evidence="5">Belongs to the class I-like SAM-binding methyltransferase superfamily. rRNA adenine N(6)-methyltransferase family.</text>
</comment>
<evidence type="ECO:0000256" key="5">
    <source>
        <dbReference type="PROSITE-ProRule" id="PRU01026"/>
    </source>
</evidence>
<keyword evidence="1 5" id="KW-0489">Methyltransferase</keyword>
<dbReference type="InterPro" id="IPR029063">
    <property type="entry name" value="SAM-dependent_MTases_sf"/>
</dbReference>
<dbReference type="GO" id="GO:0000179">
    <property type="term" value="F:rRNA (adenine-N6,N6-)-dimethyltransferase activity"/>
    <property type="evidence" value="ECO:0007669"/>
    <property type="project" value="UniProtKB-UniRule"/>
</dbReference>
<feature type="non-terminal residue" evidence="6">
    <location>
        <position position="51"/>
    </location>
</feature>
<proteinExistence type="inferred from homology"/>
<dbReference type="PROSITE" id="PS51689">
    <property type="entry name" value="SAM_RNA_A_N6_MT"/>
    <property type="match status" value="1"/>
</dbReference>
<dbReference type="AlphaFoldDB" id="A0A554LMM1"/>
<dbReference type="Gene3D" id="3.40.50.150">
    <property type="entry name" value="Vaccinia Virus protein VP39"/>
    <property type="match status" value="1"/>
</dbReference>
<name>A0A554LMM1_9BACT</name>
<organism evidence="6 7">
    <name type="scientific">Candidatus Berkelbacteria bacterium Athens1014_28</name>
    <dbReference type="NCBI Taxonomy" id="2017145"/>
    <lineage>
        <taxon>Bacteria</taxon>
        <taxon>Candidatus Berkelbacteria</taxon>
    </lineage>
</organism>
<dbReference type="EMBL" id="VMGN01000022">
    <property type="protein sequence ID" value="TSC94044.1"/>
    <property type="molecule type" value="Genomic_DNA"/>
</dbReference>
<dbReference type="Pfam" id="PF00398">
    <property type="entry name" value="RrnaAD"/>
    <property type="match status" value="1"/>
</dbReference>
<evidence type="ECO:0000256" key="3">
    <source>
        <dbReference type="ARBA" id="ARBA00022691"/>
    </source>
</evidence>
<keyword evidence="3 5" id="KW-0949">S-adenosyl-L-methionine</keyword>
<evidence type="ECO:0000256" key="1">
    <source>
        <dbReference type="ARBA" id="ARBA00022603"/>
    </source>
</evidence>
<comment type="caution">
    <text evidence="6">The sequence shown here is derived from an EMBL/GenBank/DDBJ whole genome shotgun (WGS) entry which is preliminary data.</text>
</comment>
<dbReference type="SUPFAM" id="SSF53335">
    <property type="entry name" value="S-adenosyl-L-methionine-dependent methyltransferases"/>
    <property type="match status" value="1"/>
</dbReference>
<feature type="binding site" evidence="5">
    <location>
        <position position="26"/>
    </location>
    <ligand>
        <name>S-adenosyl-L-methionine</name>
        <dbReference type="ChEBI" id="CHEBI:59789"/>
    </ligand>
</feature>
<evidence type="ECO:0000256" key="2">
    <source>
        <dbReference type="ARBA" id="ARBA00022679"/>
    </source>
</evidence>
<evidence type="ECO:0008006" key="8">
    <source>
        <dbReference type="Google" id="ProtNLM"/>
    </source>
</evidence>
<evidence type="ECO:0000256" key="4">
    <source>
        <dbReference type="ARBA" id="ARBA00022884"/>
    </source>
</evidence>
<feature type="binding site" evidence="5">
    <location>
        <position position="51"/>
    </location>
    <ligand>
        <name>S-adenosyl-L-methionine</name>
        <dbReference type="ChEBI" id="CHEBI:59789"/>
    </ligand>
</feature>
<dbReference type="Proteomes" id="UP000316495">
    <property type="component" value="Unassembled WGS sequence"/>
</dbReference>